<feature type="transmembrane region" description="Helical" evidence="11">
    <location>
        <begin position="109"/>
        <end position="129"/>
    </location>
</feature>
<dbReference type="OrthoDB" id="9784538at2"/>
<evidence type="ECO:0000313" key="13">
    <source>
        <dbReference type="Proteomes" id="UP000293142"/>
    </source>
</evidence>
<keyword evidence="3" id="KW-0813">Transport</keyword>
<keyword evidence="13" id="KW-1185">Reference proteome</keyword>
<keyword evidence="5" id="KW-0997">Cell inner membrane</keyword>
<evidence type="ECO:0000313" key="12">
    <source>
        <dbReference type="EMBL" id="TBL70294.1"/>
    </source>
</evidence>
<keyword evidence="7 11" id="KW-1133">Transmembrane helix</keyword>
<organism evidence="12 13">
    <name type="scientific">Paenibacillus thalictri</name>
    <dbReference type="NCBI Taxonomy" id="2527873"/>
    <lineage>
        <taxon>Bacteria</taxon>
        <taxon>Bacillati</taxon>
        <taxon>Bacillota</taxon>
        <taxon>Bacilli</taxon>
        <taxon>Bacillales</taxon>
        <taxon>Paenibacillaceae</taxon>
        <taxon>Paenibacillus</taxon>
    </lineage>
</organism>
<comment type="subunit">
    <text evidence="2">The complex is composed of two ATP-binding proteins (LsrA), two transmembrane proteins (LsrC and LsrD) and a solute-binding protein (LsrB).</text>
</comment>
<comment type="caution">
    <text evidence="12">The sequence shown here is derived from an EMBL/GenBank/DDBJ whole genome shotgun (WGS) entry which is preliminary data.</text>
</comment>
<evidence type="ECO:0000256" key="3">
    <source>
        <dbReference type="ARBA" id="ARBA00022448"/>
    </source>
</evidence>
<feature type="transmembrane region" description="Helical" evidence="11">
    <location>
        <begin position="225"/>
        <end position="246"/>
    </location>
</feature>
<feature type="transmembrane region" description="Helical" evidence="11">
    <location>
        <begin position="306"/>
        <end position="325"/>
    </location>
</feature>
<dbReference type="GO" id="GO:0005886">
    <property type="term" value="C:plasma membrane"/>
    <property type="evidence" value="ECO:0007669"/>
    <property type="project" value="UniProtKB-SubCell"/>
</dbReference>
<evidence type="ECO:0000256" key="10">
    <source>
        <dbReference type="ARBA" id="ARBA00039382"/>
    </source>
</evidence>
<gene>
    <name evidence="12" type="ORF">EYB31_33810</name>
</gene>
<evidence type="ECO:0000256" key="4">
    <source>
        <dbReference type="ARBA" id="ARBA00022475"/>
    </source>
</evidence>
<feature type="transmembrane region" description="Helical" evidence="11">
    <location>
        <begin position="281"/>
        <end position="300"/>
    </location>
</feature>
<evidence type="ECO:0000256" key="11">
    <source>
        <dbReference type="SAM" id="Phobius"/>
    </source>
</evidence>
<keyword evidence="8 11" id="KW-0472">Membrane</keyword>
<evidence type="ECO:0000256" key="8">
    <source>
        <dbReference type="ARBA" id="ARBA00023136"/>
    </source>
</evidence>
<name>A0A4Q9DIS3_9BACL</name>
<protein>
    <recommendedName>
        <fullName evidence="10">Autoinducer 2 import system permease protein LsrC</fullName>
    </recommendedName>
</protein>
<feature type="transmembrane region" description="Helical" evidence="11">
    <location>
        <begin position="20"/>
        <end position="44"/>
    </location>
</feature>
<proteinExistence type="predicted"/>
<evidence type="ECO:0000256" key="6">
    <source>
        <dbReference type="ARBA" id="ARBA00022692"/>
    </source>
</evidence>
<dbReference type="Proteomes" id="UP000293142">
    <property type="component" value="Unassembled WGS sequence"/>
</dbReference>
<dbReference type="EMBL" id="SIRE01000033">
    <property type="protein sequence ID" value="TBL70294.1"/>
    <property type="molecule type" value="Genomic_DNA"/>
</dbReference>
<feature type="transmembrane region" description="Helical" evidence="11">
    <location>
        <begin position="252"/>
        <end position="274"/>
    </location>
</feature>
<keyword evidence="4" id="KW-1003">Cell membrane</keyword>
<dbReference type="AlphaFoldDB" id="A0A4Q9DIS3"/>
<dbReference type="Pfam" id="PF02653">
    <property type="entry name" value="BPD_transp_2"/>
    <property type="match status" value="1"/>
</dbReference>
<comment type="function">
    <text evidence="9">Part of the ABC transporter complex LsrABCD involved in autoinducer 2 (AI-2) import. Probably responsible for the translocation of the substrate across the membrane.</text>
</comment>
<dbReference type="PANTHER" id="PTHR32196">
    <property type="entry name" value="ABC TRANSPORTER PERMEASE PROTEIN YPHD-RELATED-RELATED"/>
    <property type="match status" value="1"/>
</dbReference>
<comment type="subcellular location">
    <subcellularLocation>
        <location evidence="1">Cell membrane</location>
        <topology evidence="1">Multi-pass membrane protein</topology>
    </subcellularLocation>
</comment>
<dbReference type="CDD" id="cd06579">
    <property type="entry name" value="TM_PBP1_transp_AraH_like"/>
    <property type="match status" value="1"/>
</dbReference>
<evidence type="ECO:0000256" key="5">
    <source>
        <dbReference type="ARBA" id="ARBA00022519"/>
    </source>
</evidence>
<dbReference type="RefSeq" id="WP_131018014.1">
    <property type="nucleotide sequence ID" value="NZ_SIRE01000033.1"/>
</dbReference>
<sequence>MSLVKNMQDQVSAQVGPKEMLLYVLRSRPLVLLVLIVILSISMAMQTPNFLSSANLSAVLLNASQSGIMVVGMTILMVGGVFDLSIGSTLALCGVVTGYLIAKQSVPPTVAIIIGLLVGLAAGFINGWIVTRQKINALITTLATMSVYRGITQLISGTGVSPIDKTFAKVGQTMFLGFQTPFWFMIIIVIVFSFAVSKTRFFRQFYYVGGNERAAKLSGIRSENVMLIGFMIMGVLAAMSGILGAARLNSAVVSAGIGVELQIITAAVLGGANLKGGEGTVLGAFLGVLFIALIQNAMIILKLNVFWQNIVIGIVLLLAVSLDRWKQKTRA</sequence>
<evidence type="ECO:0000256" key="1">
    <source>
        <dbReference type="ARBA" id="ARBA00004651"/>
    </source>
</evidence>
<dbReference type="PANTHER" id="PTHR32196:SF29">
    <property type="entry name" value="AUTOINDUCER 2 IMPORT SYSTEM PERMEASE PROTEIN LSRC"/>
    <property type="match status" value="1"/>
</dbReference>
<evidence type="ECO:0000256" key="7">
    <source>
        <dbReference type="ARBA" id="ARBA00022989"/>
    </source>
</evidence>
<feature type="transmembrane region" description="Helical" evidence="11">
    <location>
        <begin position="174"/>
        <end position="196"/>
    </location>
</feature>
<evidence type="ECO:0000256" key="9">
    <source>
        <dbReference type="ARBA" id="ARBA00025439"/>
    </source>
</evidence>
<dbReference type="GO" id="GO:0022857">
    <property type="term" value="F:transmembrane transporter activity"/>
    <property type="evidence" value="ECO:0007669"/>
    <property type="project" value="InterPro"/>
</dbReference>
<feature type="transmembrane region" description="Helical" evidence="11">
    <location>
        <begin position="56"/>
        <end position="78"/>
    </location>
</feature>
<accession>A0A4Q9DIS3</accession>
<reference evidence="12 13" key="1">
    <citation type="submission" date="2019-02" db="EMBL/GenBank/DDBJ databases">
        <title>Paenibacillus sp. nov., isolated from surface-sterilized tissue of Thalictrum simplex L.</title>
        <authorList>
            <person name="Tuo L."/>
        </authorList>
    </citation>
    <scope>NUCLEOTIDE SEQUENCE [LARGE SCALE GENOMIC DNA]</scope>
    <source>
        <strain evidence="12 13">N2SHLJ1</strain>
    </source>
</reference>
<dbReference type="InterPro" id="IPR001851">
    <property type="entry name" value="ABC_transp_permease"/>
</dbReference>
<evidence type="ECO:0000256" key="2">
    <source>
        <dbReference type="ARBA" id="ARBA00011262"/>
    </source>
</evidence>
<keyword evidence="6 11" id="KW-0812">Transmembrane</keyword>